<dbReference type="RefSeq" id="WP_076835367.1">
    <property type="nucleotide sequence ID" value="NZ_CP019434.1"/>
</dbReference>
<proteinExistence type="predicted"/>
<organism evidence="2 3">
    <name type="scientific">Acidihalobacter ferrooxydans</name>
    <dbReference type="NCBI Taxonomy" id="1765967"/>
    <lineage>
        <taxon>Bacteria</taxon>
        <taxon>Pseudomonadati</taxon>
        <taxon>Pseudomonadota</taxon>
        <taxon>Gammaproteobacteria</taxon>
        <taxon>Chromatiales</taxon>
        <taxon>Ectothiorhodospiraceae</taxon>
        <taxon>Acidihalobacter</taxon>
    </lineage>
</organism>
<evidence type="ECO:0008006" key="4">
    <source>
        <dbReference type="Google" id="ProtNLM"/>
    </source>
</evidence>
<keyword evidence="3" id="KW-1185">Reference proteome</keyword>
<dbReference type="EMBL" id="CP019434">
    <property type="protein sequence ID" value="APZ42016.1"/>
    <property type="molecule type" value="Genomic_DNA"/>
</dbReference>
<name>A0A1P8UDY6_9GAMM</name>
<reference evidence="2 3" key="1">
    <citation type="submission" date="2017-01" db="EMBL/GenBank/DDBJ databases">
        <title>Draft sequence of Acidihalobacter ferrooxidans strain DSM 14175 (strain V8).</title>
        <authorList>
            <person name="Khaleque H.N."/>
            <person name="Ramsay J.P."/>
            <person name="Murphy R.J.T."/>
            <person name="Kaksonen A.H."/>
            <person name="Boxall N.J."/>
            <person name="Watkin E.L.J."/>
        </authorList>
    </citation>
    <scope>NUCLEOTIDE SEQUENCE [LARGE SCALE GENOMIC DNA]</scope>
    <source>
        <strain evidence="2 3">V8</strain>
    </source>
</reference>
<dbReference type="Gene3D" id="2.40.160.170">
    <property type="match status" value="1"/>
</dbReference>
<dbReference type="AlphaFoldDB" id="A0A1P8UDY6"/>
<evidence type="ECO:0000313" key="3">
    <source>
        <dbReference type="Proteomes" id="UP000243807"/>
    </source>
</evidence>
<dbReference type="Proteomes" id="UP000243807">
    <property type="component" value="Chromosome"/>
</dbReference>
<protein>
    <recommendedName>
        <fullName evidence="4">Outer membrane protein beta-barrel domain-containing protein</fullName>
    </recommendedName>
</protein>
<accession>A0A1P8UDY6</accession>
<dbReference type="OrthoDB" id="517121at2"/>
<evidence type="ECO:0000256" key="1">
    <source>
        <dbReference type="SAM" id="SignalP"/>
    </source>
</evidence>
<dbReference type="STRING" id="1765967.BW247_01975"/>
<gene>
    <name evidence="2" type="ORF">BW247_01975</name>
</gene>
<dbReference type="KEGG" id="afy:BW247_01975"/>
<sequence length="233" mass="24960">MNTITRKTALLFALLGAAGAAHASVPGGLTYGLGLQAGTLGFGPDLNIGVNKNFGFDLGLNAYNYNKNMTQNDIKYNFNVKLNTVHLLANYYPFGGIFHLTAGVVANGNKFSGDAQPSNGSGSNSETYSINGTTYTAQQVGTLHGSIKFPGTAYYAGIGWGLSYSPQSHWGFNFDLGGLYQGKPTVALSSSGGTESNSPTLQKNIAEQQAKTQKDLNNFRWWPVLRIGAYYRF</sequence>
<evidence type="ECO:0000313" key="2">
    <source>
        <dbReference type="EMBL" id="APZ42016.1"/>
    </source>
</evidence>
<feature type="chain" id="PRO_5012253176" description="Outer membrane protein beta-barrel domain-containing protein" evidence="1">
    <location>
        <begin position="24"/>
        <end position="233"/>
    </location>
</feature>
<keyword evidence="1" id="KW-0732">Signal</keyword>
<feature type="signal peptide" evidence="1">
    <location>
        <begin position="1"/>
        <end position="23"/>
    </location>
</feature>